<keyword evidence="2" id="KW-1185">Reference proteome</keyword>
<gene>
    <name evidence="1" type="ORF">MEUPH1_LOCUS27015</name>
</gene>
<name>A0AAV0XZR7_9HEMI</name>
<dbReference type="SMART" id="SM00238">
    <property type="entry name" value="BIR"/>
    <property type="match status" value="1"/>
</dbReference>
<evidence type="ECO:0000313" key="1">
    <source>
        <dbReference type="EMBL" id="CAI6373237.1"/>
    </source>
</evidence>
<evidence type="ECO:0000313" key="2">
    <source>
        <dbReference type="Proteomes" id="UP001160148"/>
    </source>
</evidence>
<dbReference type="EMBL" id="CARXXK010001085">
    <property type="protein sequence ID" value="CAI6373237.1"/>
    <property type="molecule type" value="Genomic_DNA"/>
</dbReference>
<dbReference type="PANTHER" id="PTHR10044:SF139">
    <property type="entry name" value="DEATH-ASSOCIATED INHIBITOR OF APOPTOSIS 2"/>
    <property type="match status" value="1"/>
</dbReference>
<dbReference type="PANTHER" id="PTHR10044">
    <property type="entry name" value="INHIBITOR OF APOPTOSIS"/>
    <property type="match status" value="1"/>
</dbReference>
<dbReference type="InterPro" id="IPR050784">
    <property type="entry name" value="IAP"/>
</dbReference>
<dbReference type="GO" id="GO:0005634">
    <property type="term" value="C:nucleus"/>
    <property type="evidence" value="ECO:0007669"/>
    <property type="project" value="TreeGrafter"/>
</dbReference>
<dbReference type="PROSITE" id="PS50143">
    <property type="entry name" value="BIR_REPEAT_2"/>
    <property type="match status" value="1"/>
</dbReference>
<reference evidence="1 2" key="1">
    <citation type="submission" date="2023-01" db="EMBL/GenBank/DDBJ databases">
        <authorList>
            <person name="Whitehead M."/>
        </authorList>
    </citation>
    <scope>NUCLEOTIDE SEQUENCE [LARGE SCALE GENOMIC DNA]</scope>
</reference>
<dbReference type="AlphaFoldDB" id="A0AAV0XZR7"/>
<sequence>MATTPNDRPVSQTLVTTLKFDPNINHMSNRYRIILNNNSYPITQSLSDNPLQPICRSTFSEEIPSWDMTVYKNRLKTFAGVWKLRFITPTQMAKAGLYYIGIQDRVRCTFCYSEYDYWQHGEDPFVEHKKRSPHCAFFNDSSGNYKIPKFNAFVI</sequence>
<comment type="caution">
    <text evidence="1">The sequence shown here is derived from an EMBL/GenBank/DDBJ whole genome shotgun (WGS) entry which is preliminary data.</text>
</comment>
<dbReference type="CDD" id="cd00022">
    <property type="entry name" value="BIR"/>
    <property type="match status" value="1"/>
</dbReference>
<protein>
    <submittedName>
        <fullName evidence="1">Uncharacterized protein</fullName>
    </submittedName>
</protein>
<dbReference type="GO" id="GO:0005737">
    <property type="term" value="C:cytoplasm"/>
    <property type="evidence" value="ECO:0007669"/>
    <property type="project" value="TreeGrafter"/>
</dbReference>
<dbReference type="Gene3D" id="1.10.1170.10">
    <property type="entry name" value="Inhibitor Of Apoptosis Protein (2mihbC-IAP-1), Chain A"/>
    <property type="match status" value="1"/>
</dbReference>
<dbReference type="InterPro" id="IPR001370">
    <property type="entry name" value="BIR_rpt"/>
</dbReference>
<dbReference type="SUPFAM" id="SSF57924">
    <property type="entry name" value="Inhibitor of apoptosis (IAP) repeat"/>
    <property type="match status" value="1"/>
</dbReference>
<dbReference type="Proteomes" id="UP001160148">
    <property type="component" value="Unassembled WGS sequence"/>
</dbReference>
<proteinExistence type="predicted"/>
<organism evidence="1 2">
    <name type="scientific">Macrosiphum euphorbiae</name>
    <name type="common">potato aphid</name>
    <dbReference type="NCBI Taxonomy" id="13131"/>
    <lineage>
        <taxon>Eukaryota</taxon>
        <taxon>Metazoa</taxon>
        <taxon>Ecdysozoa</taxon>
        <taxon>Arthropoda</taxon>
        <taxon>Hexapoda</taxon>
        <taxon>Insecta</taxon>
        <taxon>Pterygota</taxon>
        <taxon>Neoptera</taxon>
        <taxon>Paraneoptera</taxon>
        <taxon>Hemiptera</taxon>
        <taxon>Sternorrhyncha</taxon>
        <taxon>Aphidomorpha</taxon>
        <taxon>Aphidoidea</taxon>
        <taxon>Aphididae</taxon>
        <taxon>Macrosiphini</taxon>
        <taxon>Macrosiphum</taxon>
    </lineage>
</organism>
<accession>A0AAV0XZR7</accession>
<dbReference type="Pfam" id="PF00653">
    <property type="entry name" value="BIR"/>
    <property type="match status" value="1"/>
</dbReference>